<dbReference type="EMBL" id="RBZN01000006">
    <property type="protein sequence ID" value="RKQ19060.1"/>
    <property type="molecule type" value="Genomic_DNA"/>
</dbReference>
<protein>
    <submittedName>
        <fullName evidence="1">Uncharacterized protein</fullName>
    </submittedName>
</protein>
<dbReference type="AlphaFoldDB" id="A0A494Z8U4"/>
<name>A0A494Z8U4_9BACL</name>
<sequence length="256" mass="29657">MKAKVFIMVLLIVLFLAGCDSEEEVDRKVQDYIKETYGFEVDITYRESLNEGNMGDRIYQVQRTDDPKVEFTVDLMGMLDTEIVGDNYIIQEKAFLLGENFLKKYGKEVPKLNISNVVFRKSSGLNIEANYNSTISTFKEETIQPLMEFINLLNRYKESEKIEENFDVFYENGECSEGYRLYLKGDNLDKDKIFELIQLLNSYPSLTFQDIVVSNLEDDERILFDDIKLIKSMTEIEKVYSGENGSLGRVMSNKGE</sequence>
<evidence type="ECO:0000313" key="2">
    <source>
        <dbReference type="Proteomes" id="UP000272238"/>
    </source>
</evidence>
<keyword evidence="2" id="KW-1185">Reference proteome</keyword>
<dbReference type="Proteomes" id="UP000272238">
    <property type="component" value="Unassembled WGS sequence"/>
</dbReference>
<gene>
    <name evidence="1" type="ORF">D8M03_04405</name>
</gene>
<dbReference type="RefSeq" id="WP_121213510.1">
    <property type="nucleotide sequence ID" value="NZ_RBZN01000006.1"/>
</dbReference>
<organism evidence="1 2">
    <name type="scientific">Ureibacillus endophyticus</name>
    <dbReference type="NCBI Taxonomy" id="1978490"/>
    <lineage>
        <taxon>Bacteria</taxon>
        <taxon>Bacillati</taxon>
        <taxon>Bacillota</taxon>
        <taxon>Bacilli</taxon>
        <taxon>Bacillales</taxon>
        <taxon>Caryophanaceae</taxon>
        <taxon>Ureibacillus</taxon>
    </lineage>
</organism>
<comment type="caution">
    <text evidence="1">The sequence shown here is derived from an EMBL/GenBank/DDBJ whole genome shotgun (WGS) entry which is preliminary data.</text>
</comment>
<dbReference type="OrthoDB" id="2909243at2"/>
<evidence type="ECO:0000313" key="1">
    <source>
        <dbReference type="EMBL" id="RKQ19060.1"/>
    </source>
</evidence>
<accession>A0A494Z8U4</accession>
<proteinExistence type="predicted"/>
<dbReference type="PROSITE" id="PS51257">
    <property type="entry name" value="PROKAR_LIPOPROTEIN"/>
    <property type="match status" value="1"/>
</dbReference>
<reference evidence="1 2" key="1">
    <citation type="journal article" date="2016" name="Antonie Van Leeuwenhoek">
        <title>Lysinibacillus endophyticus sp. nov., an indole-3-acetic acid producing endophytic bacterium isolated from corn root (Zea mays cv. Xinken-5).</title>
        <authorList>
            <person name="Yu J."/>
            <person name="Guan X."/>
            <person name="Liu C."/>
            <person name="Xiang W."/>
            <person name="Yu Z."/>
            <person name="Liu X."/>
            <person name="Wang G."/>
        </authorList>
    </citation>
    <scope>NUCLEOTIDE SEQUENCE [LARGE SCALE GENOMIC DNA]</scope>
    <source>
        <strain evidence="1 2">DSM 100506</strain>
    </source>
</reference>